<accession>K0KKW5</accession>
<evidence type="ECO:0000256" key="7">
    <source>
        <dbReference type="ARBA" id="ARBA00022833"/>
    </source>
</evidence>
<evidence type="ECO:0000256" key="2">
    <source>
        <dbReference type="ARBA" id="ARBA00010497"/>
    </source>
</evidence>
<dbReference type="FunCoup" id="K0KKW5">
    <property type="interactions" value="6"/>
</dbReference>
<reference evidence="9 10" key="1">
    <citation type="journal article" date="2012" name="Eukaryot. Cell">
        <title>Draft genome sequence of Wickerhamomyces ciferrii NRRL Y-1031 F-60-10.</title>
        <authorList>
            <person name="Schneider J."/>
            <person name="Andrea H."/>
            <person name="Blom J."/>
            <person name="Jaenicke S."/>
            <person name="Ruckert C."/>
            <person name="Schorsch C."/>
            <person name="Szczepanowski R."/>
            <person name="Farwick M."/>
            <person name="Goesmann A."/>
            <person name="Puhler A."/>
            <person name="Schaffer S."/>
            <person name="Tauch A."/>
            <person name="Kohler T."/>
            <person name="Brinkrolf K."/>
        </authorList>
    </citation>
    <scope>NUCLEOTIDE SEQUENCE [LARGE SCALE GENOMIC DNA]</scope>
    <source>
        <strain evidence="10">ATCC 14091 / BCRC 22168 / CBS 111 / JCM 3599 / NBRC 0793 / NRRL Y-1031 F-60-10</strain>
    </source>
</reference>
<protein>
    <submittedName>
        <fullName evidence="9">Geranylgeranyl transferase type-1 subunit beta</fullName>
        <ecNumber evidence="9">2.5.1.59</ecNumber>
    </submittedName>
</protein>
<dbReference type="GO" id="GO:0004662">
    <property type="term" value="F:CAAX-protein geranylgeranyltransferase activity"/>
    <property type="evidence" value="ECO:0007669"/>
    <property type="project" value="UniProtKB-EC"/>
</dbReference>
<dbReference type="HOGENOM" id="CLU_028946_2_1_1"/>
<dbReference type="eggNOG" id="KOG0367">
    <property type="taxonomic scope" value="Eukaryota"/>
</dbReference>
<keyword evidence="7" id="KW-0862">Zinc</keyword>
<dbReference type="Pfam" id="PF00432">
    <property type="entry name" value="Prenyltrans"/>
    <property type="match status" value="1"/>
</dbReference>
<dbReference type="InterPro" id="IPR045089">
    <property type="entry name" value="PGGT1B-like"/>
</dbReference>
<feature type="domain" description="Prenyltransferase alpha-alpha toroid" evidence="8">
    <location>
        <begin position="6"/>
        <end position="352"/>
    </location>
</feature>
<keyword evidence="6" id="KW-0677">Repeat</keyword>
<evidence type="ECO:0000256" key="5">
    <source>
        <dbReference type="ARBA" id="ARBA00022723"/>
    </source>
</evidence>
<dbReference type="AlphaFoldDB" id="K0KKW5"/>
<evidence type="ECO:0000256" key="1">
    <source>
        <dbReference type="ARBA" id="ARBA00001947"/>
    </source>
</evidence>
<dbReference type="Proteomes" id="UP000009328">
    <property type="component" value="Unassembled WGS sequence"/>
</dbReference>
<organism evidence="9 10">
    <name type="scientific">Wickerhamomyces ciferrii (strain ATCC 14091 / BCRC 22168 / CBS 111 / JCM 3599 / NBRC 0793 / NRRL Y-1031 F-60-10)</name>
    <name type="common">Yeast</name>
    <name type="synonym">Pichia ciferrii</name>
    <dbReference type="NCBI Taxonomy" id="1206466"/>
    <lineage>
        <taxon>Eukaryota</taxon>
        <taxon>Fungi</taxon>
        <taxon>Dikarya</taxon>
        <taxon>Ascomycota</taxon>
        <taxon>Saccharomycotina</taxon>
        <taxon>Saccharomycetes</taxon>
        <taxon>Phaffomycetales</taxon>
        <taxon>Wickerhamomycetaceae</taxon>
        <taxon>Wickerhamomyces</taxon>
    </lineage>
</organism>
<dbReference type="EMBL" id="CAIF01000036">
    <property type="protein sequence ID" value="CCH42099.1"/>
    <property type="molecule type" value="Genomic_DNA"/>
</dbReference>
<comment type="cofactor">
    <cofactor evidence="1">
        <name>Zn(2+)</name>
        <dbReference type="ChEBI" id="CHEBI:29105"/>
    </cofactor>
</comment>
<evidence type="ECO:0000256" key="4">
    <source>
        <dbReference type="ARBA" id="ARBA00022679"/>
    </source>
</evidence>
<keyword evidence="4 9" id="KW-0808">Transferase</keyword>
<dbReference type="GO" id="GO:0046872">
    <property type="term" value="F:metal ion binding"/>
    <property type="evidence" value="ECO:0007669"/>
    <property type="project" value="UniProtKB-KW"/>
</dbReference>
<dbReference type="InParanoid" id="K0KKW5"/>
<keyword evidence="5" id="KW-0479">Metal-binding</keyword>
<dbReference type="Gene3D" id="1.50.10.20">
    <property type="match status" value="1"/>
</dbReference>
<comment type="caution">
    <text evidence="9">The sequence shown here is derived from an EMBL/GenBank/DDBJ whole genome shotgun (WGS) entry which is preliminary data.</text>
</comment>
<dbReference type="InterPro" id="IPR001330">
    <property type="entry name" value="Prenyltrans"/>
</dbReference>
<evidence type="ECO:0000256" key="3">
    <source>
        <dbReference type="ARBA" id="ARBA00022602"/>
    </source>
</evidence>
<proteinExistence type="inferred from homology"/>
<evidence type="ECO:0000256" key="6">
    <source>
        <dbReference type="ARBA" id="ARBA00022737"/>
    </source>
</evidence>
<evidence type="ECO:0000259" key="8">
    <source>
        <dbReference type="Pfam" id="PF00432"/>
    </source>
</evidence>
<evidence type="ECO:0000313" key="10">
    <source>
        <dbReference type="Proteomes" id="UP000009328"/>
    </source>
</evidence>
<sequence>MSSDELLVKKHVKYFQMCLNVLPSRLQKEDSNKLMIIYCCIAGLSILKYQFTIQEKTDLLNFIYEHLVDTGEGFRGSLTHKLYTGAVGANYDPPTIANTYCALCILSMIEEDFTEKLDKLQIMKYLIKCQDQEDGSIRSIVDINDQPFGDGDLRQTYMALCIRKMLNYNPLEYQGLDLNLSKIEENILGQICFDGGLGLGESHAGYTFCGLTSLKLIGKLNTQDSRWNKTINWLIHRQIDFNEYNKELLNTPFGDDIDIGSHNGRDNKFGDTCYSFWCSSSLALFDKEFFIDGPKTEKYLLEVTQNNILGGFAKSDADDPDPYHSFLALSALTIINSHCKNELEPIDPLLSITLKASTFLKKD</sequence>
<name>K0KKW5_WICCF</name>
<dbReference type="InterPro" id="IPR008930">
    <property type="entry name" value="Terpenoid_cyclase/PrenylTrfase"/>
</dbReference>
<dbReference type="PANTHER" id="PTHR11774:SF4">
    <property type="entry name" value="GERANYLGERANYL TRANSFERASE TYPE-1 SUBUNIT BETA"/>
    <property type="match status" value="1"/>
</dbReference>
<evidence type="ECO:0000313" key="9">
    <source>
        <dbReference type="EMBL" id="CCH42099.1"/>
    </source>
</evidence>
<comment type="similarity">
    <text evidence="2">Belongs to the protein prenyltransferase subunit beta family.</text>
</comment>
<dbReference type="SUPFAM" id="SSF48239">
    <property type="entry name" value="Terpenoid cyclases/Protein prenyltransferases"/>
    <property type="match status" value="1"/>
</dbReference>
<dbReference type="STRING" id="1206466.K0KKW5"/>
<gene>
    <name evidence="9" type="ORF">BN7_1641</name>
</gene>
<dbReference type="GO" id="GO:0005953">
    <property type="term" value="C:CAAX-protein geranylgeranyltransferase complex"/>
    <property type="evidence" value="ECO:0007669"/>
    <property type="project" value="TreeGrafter"/>
</dbReference>
<keyword evidence="3" id="KW-0637">Prenyltransferase</keyword>
<keyword evidence="10" id="KW-1185">Reference proteome</keyword>
<dbReference type="EC" id="2.5.1.59" evidence="9"/>
<dbReference type="PANTHER" id="PTHR11774">
    <property type="entry name" value="GERANYLGERANYL TRANSFERASE TYPE BETA SUBUNIT"/>
    <property type="match status" value="1"/>
</dbReference>